<evidence type="ECO:0000313" key="3">
    <source>
        <dbReference type="Proteomes" id="UP001634007"/>
    </source>
</evidence>
<dbReference type="InterPro" id="IPR008586">
    <property type="entry name" value="DUF868_pln"/>
</dbReference>
<organism evidence="2 3">
    <name type="scientific">Eucalyptus globulus</name>
    <name type="common">Tasmanian blue gum</name>
    <dbReference type="NCBI Taxonomy" id="34317"/>
    <lineage>
        <taxon>Eukaryota</taxon>
        <taxon>Viridiplantae</taxon>
        <taxon>Streptophyta</taxon>
        <taxon>Embryophyta</taxon>
        <taxon>Tracheophyta</taxon>
        <taxon>Spermatophyta</taxon>
        <taxon>Magnoliopsida</taxon>
        <taxon>eudicotyledons</taxon>
        <taxon>Gunneridae</taxon>
        <taxon>Pentapetalae</taxon>
        <taxon>rosids</taxon>
        <taxon>malvids</taxon>
        <taxon>Myrtales</taxon>
        <taxon>Myrtaceae</taxon>
        <taxon>Myrtoideae</taxon>
        <taxon>Eucalypteae</taxon>
        <taxon>Eucalyptus</taxon>
    </lineage>
</organism>
<dbReference type="PANTHER" id="PTHR31972:SF3">
    <property type="entry name" value="OS09G0416600 PROTEIN"/>
    <property type="match status" value="1"/>
</dbReference>
<name>A0ABD3L3J6_EUCGL</name>
<proteinExistence type="predicted"/>
<protein>
    <recommendedName>
        <fullName evidence="4">DUF868 family protein</fullName>
    </recommendedName>
</protein>
<dbReference type="PANTHER" id="PTHR31972">
    <property type="entry name" value="EXPRESSED PROTEIN"/>
    <property type="match status" value="1"/>
</dbReference>
<feature type="region of interest" description="Disordered" evidence="1">
    <location>
        <begin position="1"/>
        <end position="44"/>
    </location>
</feature>
<comment type="caution">
    <text evidence="2">The sequence shown here is derived from an EMBL/GenBank/DDBJ whole genome shotgun (WGS) entry which is preliminary data.</text>
</comment>
<dbReference type="Pfam" id="PF05910">
    <property type="entry name" value="DUF868"/>
    <property type="match status" value="1"/>
</dbReference>
<sequence>MSTHPSPFPSCFRPPSAADDNLRAEAAPPLPPPPPPPPGSDHANLTTCLYHTHLGLFSLTWSKTLFGRSLHLSLHSHHGSSFLDYNSSPLSPSSCTFSFQLHIKPLVFWKKQGSKKLDADKTRTGASIRIFWDLARAKFGSGPEPVSGFYIAVVVNGEMALLVGDAVKSAYGKTKVQKPAERGQALFLRREHLFGHRVYATSARFGGKNRAISVDCNVHGEGKLCISVDKRRVLQVKRLKWKFRGNERVKVDGVNFQVSWDVYNWLFEDASDSHAVFMFRFEKLINNDEERKKCGGGGDDGVQAVSNLLLWSQPSCSFGMNEIELRKMRKSKLRSARSSSSSSISSSASSGGSSSIMEWASAEENELSGPFVGFSLLVYAWKR</sequence>
<keyword evidence="3" id="KW-1185">Reference proteome</keyword>
<evidence type="ECO:0000313" key="2">
    <source>
        <dbReference type="EMBL" id="KAL3746480.1"/>
    </source>
</evidence>
<dbReference type="AlphaFoldDB" id="A0ABD3L3J6"/>
<feature type="compositionally biased region" description="Pro residues" evidence="1">
    <location>
        <begin position="28"/>
        <end position="39"/>
    </location>
</feature>
<accession>A0ABD3L3J6</accession>
<reference evidence="2 3" key="1">
    <citation type="submission" date="2024-11" db="EMBL/GenBank/DDBJ databases">
        <title>Chromosome-level genome assembly of Eucalyptus globulus Labill. provides insights into its genome evolution.</title>
        <authorList>
            <person name="Li X."/>
        </authorList>
    </citation>
    <scope>NUCLEOTIDE SEQUENCE [LARGE SCALE GENOMIC DNA]</scope>
    <source>
        <strain evidence="2">CL2024</strain>
        <tissue evidence="2">Fresh tender leaves</tissue>
    </source>
</reference>
<evidence type="ECO:0008006" key="4">
    <source>
        <dbReference type="Google" id="ProtNLM"/>
    </source>
</evidence>
<dbReference type="EMBL" id="JBJKBG010000003">
    <property type="protein sequence ID" value="KAL3746480.1"/>
    <property type="molecule type" value="Genomic_DNA"/>
</dbReference>
<evidence type="ECO:0000256" key="1">
    <source>
        <dbReference type="SAM" id="MobiDB-lite"/>
    </source>
</evidence>
<gene>
    <name evidence="2" type="ORF">ACJRO7_015443</name>
</gene>
<dbReference type="Proteomes" id="UP001634007">
    <property type="component" value="Unassembled WGS sequence"/>
</dbReference>